<feature type="domain" description="Tetrapyrrole methylase" evidence="6">
    <location>
        <begin position="2"/>
        <end position="173"/>
    </location>
</feature>
<sequence length="190" mass="19318">MKIVGVGCGPGMITAAAAAAIAGAAVIYGSDRAIDLARPYIREGTAVHEITDYKRLRSLPADTVVLSTGDPMLAGLGYLGGEVVPGISSMQVAFARLGVSLIRGAVVTAHGKDHAAAIADAALEVSRGKVVFLIADPAFSVPDLAAALTPEVRIAVCEDLGYPQERIALGTAGAPPVPRSGLFVVVSGRF</sequence>
<comment type="caution">
    <text evidence="7">The sequence shown here is derived from an EMBL/GenBank/DDBJ whole genome shotgun (WGS) entry which is preliminary data.</text>
</comment>
<dbReference type="Proteomes" id="UP000570823">
    <property type="component" value="Unassembled WGS sequence"/>
</dbReference>
<dbReference type="Pfam" id="PF00590">
    <property type="entry name" value="TP_methylase"/>
    <property type="match status" value="1"/>
</dbReference>
<dbReference type="Gene3D" id="3.30.950.10">
    <property type="entry name" value="Methyltransferase, Cobalt-precorrin-4 Transmethylase, Domain 2"/>
    <property type="match status" value="1"/>
</dbReference>
<dbReference type="InterPro" id="IPR035996">
    <property type="entry name" value="4pyrrol_Methylase_sf"/>
</dbReference>
<dbReference type="Gene3D" id="3.40.1010.10">
    <property type="entry name" value="Cobalt-precorrin-4 Transmethylase, Domain 1"/>
    <property type="match status" value="1"/>
</dbReference>
<proteinExistence type="predicted"/>
<evidence type="ECO:0000256" key="3">
    <source>
        <dbReference type="ARBA" id="ARBA00022603"/>
    </source>
</evidence>
<evidence type="ECO:0000256" key="4">
    <source>
        <dbReference type="ARBA" id="ARBA00022679"/>
    </source>
</evidence>
<dbReference type="GO" id="GO:0008276">
    <property type="term" value="F:protein methyltransferase activity"/>
    <property type="evidence" value="ECO:0007669"/>
    <property type="project" value="InterPro"/>
</dbReference>
<evidence type="ECO:0000313" key="8">
    <source>
        <dbReference type="Proteomes" id="UP000570823"/>
    </source>
</evidence>
<dbReference type="EMBL" id="JABXWR010000001">
    <property type="protein sequence ID" value="NVO67917.1"/>
    <property type="molecule type" value="Genomic_DNA"/>
</dbReference>
<dbReference type="AlphaFoldDB" id="A0A7K4HS89"/>
<dbReference type="SUPFAM" id="SSF53790">
    <property type="entry name" value="Tetrapyrrole methylase"/>
    <property type="match status" value="1"/>
</dbReference>
<protein>
    <submittedName>
        <fullName evidence="7">Cobalt-precorrin-7 (C(5))-methyltransferase</fullName>
        <ecNumber evidence="7">2.1.1.289</ecNumber>
    </submittedName>
</protein>
<evidence type="ECO:0000256" key="5">
    <source>
        <dbReference type="ARBA" id="ARBA00022691"/>
    </source>
</evidence>
<reference evidence="7 8" key="1">
    <citation type="submission" date="2020-06" db="EMBL/GenBank/DDBJ databases">
        <title>Methanofollis fontis sp. nov., a methanogen isolated from marine sediments near a cold seep at Four-Way Closure Ridge offshore southwestern Taiwan.</title>
        <authorList>
            <person name="Chen S.-C."/>
            <person name="Teng N.-H."/>
            <person name="Lin Y.-S."/>
            <person name="Lai M.-C."/>
            <person name="Chen H.-H."/>
            <person name="Wang C.-C."/>
        </authorList>
    </citation>
    <scope>NUCLEOTIDE SEQUENCE [LARGE SCALE GENOMIC DNA]</scope>
    <source>
        <strain evidence="7 8">DSM 2702</strain>
    </source>
</reference>
<dbReference type="UniPathway" id="UPA00148"/>
<dbReference type="InterPro" id="IPR050714">
    <property type="entry name" value="Cobalamin_biosynth_MTase"/>
</dbReference>
<dbReference type="InterPro" id="IPR000878">
    <property type="entry name" value="4pyrrol_Mease"/>
</dbReference>
<dbReference type="EC" id="2.1.1.289" evidence="7"/>
<gene>
    <name evidence="7" type="ORF">HWN36_11515</name>
</gene>
<dbReference type="InterPro" id="IPR012818">
    <property type="entry name" value="CbiE"/>
</dbReference>
<evidence type="ECO:0000313" key="7">
    <source>
        <dbReference type="EMBL" id="NVO67917.1"/>
    </source>
</evidence>
<evidence type="ECO:0000259" key="6">
    <source>
        <dbReference type="Pfam" id="PF00590"/>
    </source>
</evidence>
<keyword evidence="8" id="KW-1185">Reference proteome</keyword>
<dbReference type="NCBIfam" id="TIGR02467">
    <property type="entry name" value="CbiE"/>
    <property type="match status" value="1"/>
</dbReference>
<dbReference type="NCBIfam" id="NF004461">
    <property type="entry name" value="PRK05787.2-4"/>
    <property type="match status" value="1"/>
</dbReference>
<dbReference type="CDD" id="cd11644">
    <property type="entry name" value="Precorrin-6Y-MT"/>
    <property type="match status" value="1"/>
</dbReference>
<keyword evidence="2" id="KW-0169">Cobalamin biosynthesis</keyword>
<dbReference type="RefSeq" id="WP_176789516.1">
    <property type="nucleotide sequence ID" value="NZ_JABXWR010000001.1"/>
</dbReference>
<dbReference type="InterPro" id="IPR014776">
    <property type="entry name" value="4pyrrole_Mease_sub2"/>
</dbReference>
<evidence type="ECO:0000256" key="1">
    <source>
        <dbReference type="ARBA" id="ARBA00004953"/>
    </source>
</evidence>
<evidence type="ECO:0000256" key="2">
    <source>
        <dbReference type="ARBA" id="ARBA00022573"/>
    </source>
</evidence>
<dbReference type="GO" id="GO:0009236">
    <property type="term" value="P:cobalamin biosynthetic process"/>
    <property type="evidence" value="ECO:0007669"/>
    <property type="project" value="UniProtKB-UniPathway"/>
</dbReference>
<keyword evidence="4 7" id="KW-0808">Transferase</keyword>
<accession>A0A7K4HS89</accession>
<keyword evidence="5" id="KW-0949">S-adenosyl-L-methionine</keyword>
<organism evidence="7 8">
    <name type="scientific">Methanofollis tationis</name>
    <dbReference type="NCBI Taxonomy" id="81417"/>
    <lineage>
        <taxon>Archaea</taxon>
        <taxon>Methanobacteriati</taxon>
        <taxon>Methanobacteriota</taxon>
        <taxon>Stenosarchaea group</taxon>
        <taxon>Methanomicrobia</taxon>
        <taxon>Methanomicrobiales</taxon>
        <taxon>Methanomicrobiaceae</taxon>
        <taxon>Methanofollis</taxon>
    </lineage>
</organism>
<dbReference type="PANTHER" id="PTHR43182:SF1">
    <property type="entry name" value="COBALT-PRECORRIN-7 C(5)-METHYLTRANSFERASE"/>
    <property type="match status" value="1"/>
</dbReference>
<dbReference type="InterPro" id="IPR014777">
    <property type="entry name" value="4pyrrole_Mease_sub1"/>
</dbReference>
<dbReference type="GO" id="GO:0032259">
    <property type="term" value="P:methylation"/>
    <property type="evidence" value="ECO:0007669"/>
    <property type="project" value="UniProtKB-KW"/>
</dbReference>
<comment type="pathway">
    <text evidence="1">Cofactor biosynthesis; adenosylcobalamin biosynthesis.</text>
</comment>
<keyword evidence="3 7" id="KW-0489">Methyltransferase</keyword>
<name>A0A7K4HS89_9EURY</name>
<dbReference type="PANTHER" id="PTHR43182">
    <property type="entry name" value="COBALT-PRECORRIN-6B C(15)-METHYLTRANSFERASE (DECARBOXYLATING)"/>
    <property type="match status" value="1"/>
</dbReference>